<gene>
    <name evidence="2" type="ORF">RFI_13816</name>
</gene>
<feature type="transmembrane region" description="Helical" evidence="1">
    <location>
        <begin position="20"/>
        <end position="43"/>
    </location>
</feature>
<protein>
    <submittedName>
        <fullName evidence="2">Uncharacterized protein</fullName>
    </submittedName>
</protein>
<proteinExistence type="predicted"/>
<keyword evidence="1" id="KW-1133">Transmembrane helix</keyword>
<evidence type="ECO:0000313" key="2">
    <source>
        <dbReference type="EMBL" id="ETO23367.1"/>
    </source>
</evidence>
<evidence type="ECO:0000256" key="1">
    <source>
        <dbReference type="SAM" id="Phobius"/>
    </source>
</evidence>
<keyword evidence="3" id="KW-1185">Reference proteome</keyword>
<evidence type="ECO:0000313" key="3">
    <source>
        <dbReference type="Proteomes" id="UP000023152"/>
    </source>
</evidence>
<keyword evidence="1" id="KW-0472">Membrane</keyword>
<keyword evidence="1" id="KW-0812">Transmembrane</keyword>
<feature type="transmembrane region" description="Helical" evidence="1">
    <location>
        <begin position="207"/>
        <end position="233"/>
    </location>
</feature>
<feature type="transmembrane region" description="Helical" evidence="1">
    <location>
        <begin position="63"/>
        <end position="85"/>
    </location>
</feature>
<reference evidence="2 3" key="1">
    <citation type="journal article" date="2013" name="Curr. Biol.">
        <title>The Genome of the Foraminiferan Reticulomyxa filosa.</title>
        <authorList>
            <person name="Glockner G."/>
            <person name="Hulsmann N."/>
            <person name="Schleicher M."/>
            <person name="Noegel A.A."/>
            <person name="Eichinger L."/>
            <person name="Gallinger C."/>
            <person name="Pawlowski J."/>
            <person name="Sierra R."/>
            <person name="Euteneuer U."/>
            <person name="Pillet L."/>
            <person name="Moustafa A."/>
            <person name="Platzer M."/>
            <person name="Groth M."/>
            <person name="Szafranski K."/>
            <person name="Schliwa M."/>
        </authorList>
    </citation>
    <scope>NUCLEOTIDE SEQUENCE [LARGE SCALE GENOMIC DNA]</scope>
</reference>
<accession>X6NDH8</accession>
<dbReference type="Proteomes" id="UP000023152">
    <property type="component" value="Unassembled WGS sequence"/>
</dbReference>
<organism evidence="2 3">
    <name type="scientific">Reticulomyxa filosa</name>
    <dbReference type="NCBI Taxonomy" id="46433"/>
    <lineage>
        <taxon>Eukaryota</taxon>
        <taxon>Sar</taxon>
        <taxon>Rhizaria</taxon>
        <taxon>Retaria</taxon>
        <taxon>Foraminifera</taxon>
        <taxon>Monothalamids</taxon>
        <taxon>Reticulomyxidae</taxon>
        <taxon>Reticulomyxa</taxon>
    </lineage>
</organism>
<name>X6NDH8_RETFI</name>
<feature type="transmembrane region" description="Helical" evidence="1">
    <location>
        <begin position="245"/>
        <end position="266"/>
    </location>
</feature>
<feature type="transmembrane region" description="Helical" evidence="1">
    <location>
        <begin position="286"/>
        <end position="306"/>
    </location>
</feature>
<comment type="caution">
    <text evidence="2">The sequence shown here is derived from an EMBL/GenBank/DDBJ whole genome shotgun (WGS) entry which is preliminary data.</text>
</comment>
<dbReference type="EMBL" id="ASPP01009998">
    <property type="protein sequence ID" value="ETO23367.1"/>
    <property type="molecule type" value="Genomic_DNA"/>
</dbReference>
<dbReference type="AlphaFoldDB" id="X6NDH8"/>
<sequence>MLRSYDFYKDSIYRFKSRVLLYLFVYVLVVTTGTLYQGIFLSITYSQHLPRSGLWLCQREFTVIGMLWTAINDTILTFLLTYLFVQRLIIIMNNIEDSSNVKKFQLLDTAIKISLLSIASVISSFILLGIIGLFGINWVVCVDCVVTSICLVLMSHRFDSQYQRVCHLCSVQLKMSIAAGFPTRGLYLPVSGMHPSSLFLLCTYKSLIFFFLHLFFFLISFPRFILGCLGMHLKFDLYCLCRVNIIFLNAKFKFFLLEHIVVFQIFNYLVNYCRSSLLIESKTKQLFLSTMTLYKYPLEIVNILFYKAKKRNTSTFLKIYTQTVRIKEKINQSKKCFQFFYQTIKSFDYIIIMSCKNQFFLKDKMNKIFCKYSKKKKEV</sequence>
<feature type="transmembrane region" description="Helical" evidence="1">
    <location>
        <begin position="106"/>
        <end position="130"/>
    </location>
</feature>